<dbReference type="PANTHER" id="PTHR11561:SF0">
    <property type="entry name" value="PHOSPHOENOLPYRUVATE CARBOXYKINASE [GTP]-RELATED"/>
    <property type="match status" value="1"/>
</dbReference>
<evidence type="ECO:0000313" key="3">
    <source>
        <dbReference type="Proteomes" id="UP001565927"/>
    </source>
</evidence>
<dbReference type="InterPro" id="IPR008210">
    <property type="entry name" value="PEP_carboxykinase_N"/>
</dbReference>
<protein>
    <submittedName>
        <fullName evidence="2">Phosphoenolpyruvate carboxykinase</fullName>
        <ecNumber evidence="2">4.1.1.32</ecNumber>
    </submittedName>
</protein>
<keyword evidence="2" id="KW-0456">Lyase</keyword>
<evidence type="ECO:0000313" key="2">
    <source>
        <dbReference type="EMBL" id="MEZ0164351.1"/>
    </source>
</evidence>
<dbReference type="InterPro" id="IPR035078">
    <property type="entry name" value="PEP_carboxykinase_GTP_N"/>
</dbReference>
<gene>
    <name evidence="2" type="ORF">AB2L27_06170</name>
</gene>
<dbReference type="PANTHER" id="PTHR11561">
    <property type="entry name" value="PHOSPHOENOLPYRUVATE CARBOXYKINASE"/>
    <property type="match status" value="1"/>
</dbReference>
<feature type="domain" description="Phosphoenolpyruvate carboxykinase GTP-utilising N-terminal" evidence="1">
    <location>
        <begin position="13"/>
        <end position="155"/>
    </location>
</feature>
<dbReference type="EC" id="4.1.1.32" evidence="2"/>
<dbReference type="Pfam" id="PF17297">
    <property type="entry name" value="PEPCK_N"/>
    <property type="match status" value="1"/>
</dbReference>
<sequence length="156" mass="16989">MDHPDAAPSVVAWVRSIAALTEPDAVVWCDGSQEEYDRLTAQMVQTGTLIPLNPDLRPGSFLARSAPTDVARVESRTFIASHRREDAGPTNNWREPTALREELDGVFAGSMRGRTMYVVPFSMGPVAGPISQLGVQVTDSPYAVVSMRIMTRMGAQ</sequence>
<organism evidence="2 3">
    <name type="scientific">Kineococcus halophytocola</name>
    <dbReference type="NCBI Taxonomy" id="3234027"/>
    <lineage>
        <taxon>Bacteria</taxon>
        <taxon>Bacillati</taxon>
        <taxon>Actinomycetota</taxon>
        <taxon>Actinomycetes</taxon>
        <taxon>Kineosporiales</taxon>
        <taxon>Kineosporiaceae</taxon>
        <taxon>Kineococcus</taxon>
    </lineage>
</organism>
<dbReference type="Proteomes" id="UP001565927">
    <property type="component" value="Unassembled WGS sequence"/>
</dbReference>
<comment type="caution">
    <text evidence="2">The sequence shown here is derived from an EMBL/GenBank/DDBJ whole genome shotgun (WGS) entry which is preliminary data.</text>
</comment>
<proteinExistence type="predicted"/>
<accession>A0ABV4GYF5</accession>
<dbReference type="EMBL" id="JBGFTU010000005">
    <property type="protein sequence ID" value="MEZ0164351.1"/>
    <property type="molecule type" value="Genomic_DNA"/>
</dbReference>
<dbReference type="SUPFAM" id="SSF68923">
    <property type="entry name" value="PEP carboxykinase N-terminal domain"/>
    <property type="match status" value="1"/>
</dbReference>
<keyword evidence="3" id="KW-1185">Reference proteome</keyword>
<dbReference type="GO" id="GO:0004613">
    <property type="term" value="F:phosphoenolpyruvate carboxykinase (GTP) activity"/>
    <property type="evidence" value="ECO:0007669"/>
    <property type="project" value="UniProtKB-EC"/>
</dbReference>
<reference evidence="2 3" key="1">
    <citation type="submission" date="2024-07" db="EMBL/GenBank/DDBJ databases">
        <authorList>
            <person name="Thanompreechachai J."/>
            <person name="Duangmal K."/>
        </authorList>
    </citation>
    <scope>NUCLEOTIDE SEQUENCE [LARGE SCALE GENOMIC DNA]</scope>
    <source>
        <strain evidence="2 3">LSe6-4</strain>
    </source>
</reference>
<dbReference type="InterPro" id="IPR008209">
    <property type="entry name" value="PEP_carboxykinase_GTP"/>
</dbReference>
<name>A0ABV4GYF5_9ACTN</name>
<dbReference type="Gene3D" id="3.40.449.10">
    <property type="entry name" value="Phosphoenolpyruvate Carboxykinase, domain 1"/>
    <property type="match status" value="1"/>
</dbReference>
<feature type="non-terminal residue" evidence="2">
    <location>
        <position position="156"/>
    </location>
</feature>
<evidence type="ECO:0000259" key="1">
    <source>
        <dbReference type="Pfam" id="PF17297"/>
    </source>
</evidence>